<evidence type="ECO:0000259" key="2">
    <source>
        <dbReference type="Pfam" id="PF06114"/>
    </source>
</evidence>
<name>A0A7Y4P2K7_9ACTN</name>
<accession>A0A7Y4P2K7</accession>
<evidence type="ECO:0000313" key="6">
    <source>
        <dbReference type="Proteomes" id="UP000553957"/>
    </source>
</evidence>
<dbReference type="EMBL" id="JABJRC010000013">
    <property type="protein sequence ID" value="NOL45482.1"/>
    <property type="molecule type" value="Genomic_DNA"/>
</dbReference>
<dbReference type="AlphaFoldDB" id="A0A7Y4P2K7"/>
<dbReference type="Pfam" id="PF06114">
    <property type="entry name" value="Peptidase_M78"/>
    <property type="match status" value="1"/>
</dbReference>
<organism evidence="4 5">
    <name type="scientific">Kribbella sandramycini</name>
    <dbReference type="NCBI Taxonomy" id="60450"/>
    <lineage>
        <taxon>Bacteria</taxon>
        <taxon>Bacillati</taxon>
        <taxon>Actinomycetota</taxon>
        <taxon>Actinomycetes</taxon>
        <taxon>Propionibacteriales</taxon>
        <taxon>Kribbellaceae</taxon>
        <taxon>Kribbella</taxon>
    </lineage>
</organism>
<evidence type="ECO:0000313" key="4">
    <source>
        <dbReference type="EMBL" id="NOL45482.1"/>
    </source>
</evidence>
<feature type="domain" description="IrrE N-terminal-like" evidence="2">
    <location>
        <begin position="53"/>
        <end position="113"/>
    </location>
</feature>
<comment type="caution">
    <text evidence="4">The sequence shown here is derived from an EMBL/GenBank/DDBJ whole genome shotgun (WGS) entry which is preliminary data.</text>
</comment>
<dbReference type="InterPro" id="IPR010359">
    <property type="entry name" value="IrrE_HExxH"/>
</dbReference>
<evidence type="ECO:0000313" key="3">
    <source>
        <dbReference type="EMBL" id="MBB6566694.1"/>
    </source>
</evidence>
<reference evidence="4 5" key="1">
    <citation type="submission" date="2020-05" db="EMBL/GenBank/DDBJ databases">
        <title>Genome sequence of Kribbella sandramycini ATCC 39419.</title>
        <authorList>
            <person name="Maclea K.S."/>
            <person name="Fair J.L."/>
        </authorList>
    </citation>
    <scope>NUCLEOTIDE SEQUENCE [LARGE SCALE GENOMIC DNA]</scope>
    <source>
        <strain evidence="4 5">ATCC 39419</strain>
    </source>
</reference>
<sequence length="194" mass="21856">MDANQRATSPRRAANETLSPAGVRRLWKALEHHLQLKGYQVVVRRLEPSRCGFTQHPEKLVVISDRLNDVQAVARLAHETGHVYLHAAIDEATAEEPPAVREIEAELFAYNVLSFNGVKPGSEPFEHINRWAESVEPQTPEHVVERLLDRTKKTTRSLRASVARHMNDHPSSVEPHSSRDNFSHLAPDCDGPVF</sequence>
<gene>
    <name evidence="3" type="ORF">HNR71_002331</name>
    <name evidence="4" type="ORF">HPO96_35065</name>
</gene>
<evidence type="ECO:0000256" key="1">
    <source>
        <dbReference type="SAM" id="MobiDB-lite"/>
    </source>
</evidence>
<reference evidence="3 6" key="2">
    <citation type="submission" date="2020-08" db="EMBL/GenBank/DDBJ databases">
        <title>Sequencing the genomes of 1000 actinobacteria strains.</title>
        <authorList>
            <person name="Klenk H.-P."/>
        </authorList>
    </citation>
    <scope>NUCLEOTIDE SEQUENCE [LARGE SCALE GENOMIC DNA]</scope>
    <source>
        <strain evidence="3 6">DSM 15626</strain>
    </source>
</reference>
<dbReference type="Proteomes" id="UP000534306">
    <property type="component" value="Unassembled WGS sequence"/>
</dbReference>
<dbReference type="RefSeq" id="WP_171678780.1">
    <property type="nucleotide sequence ID" value="NZ_BAAAGT010000004.1"/>
</dbReference>
<feature type="region of interest" description="Disordered" evidence="1">
    <location>
        <begin position="164"/>
        <end position="194"/>
    </location>
</feature>
<proteinExistence type="predicted"/>
<keyword evidence="5" id="KW-1185">Reference proteome</keyword>
<evidence type="ECO:0000313" key="5">
    <source>
        <dbReference type="Proteomes" id="UP000534306"/>
    </source>
</evidence>
<dbReference type="Proteomes" id="UP000553957">
    <property type="component" value="Unassembled WGS sequence"/>
</dbReference>
<dbReference type="EMBL" id="JACHKF010000001">
    <property type="protein sequence ID" value="MBB6566694.1"/>
    <property type="molecule type" value="Genomic_DNA"/>
</dbReference>
<protein>
    <submittedName>
        <fullName evidence="4">ImmA/IrrE family metallo-endopeptidase</fullName>
    </submittedName>
</protein>